<protein>
    <recommendedName>
        <fullName evidence="1">Thoeris protein ThsB TIR-like domain-containing protein</fullName>
    </recommendedName>
</protein>
<comment type="caution">
    <text evidence="2">The sequence shown here is derived from an EMBL/GenBank/DDBJ whole genome shotgun (WGS) entry which is preliminary data.</text>
</comment>
<dbReference type="Proteomes" id="UP000275321">
    <property type="component" value="Unassembled WGS sequence"/>
</dbReference>
<feature type="domain" description="Thoeris protein ThsB TIR-like" evidence="1">
    <location>
        <begin position="7"/>
        <end position="106"/>
    </location>
</feature>
<evidence type="ECO:0000259" key="1">
    <source>
        <dbReference type="Pfam" id="PF08937"/>
    </source>
</evidence>
<sequence>MEKHKVFISYHHDNDQWAKEKLLTINKRFGLFIDMSVGTGDIDEDLPSQEIREEIRDNYLKDTSVLILLVGSETKNRKHIDWEIYSSMYNGKVNKQSGILVITLPESGMNRTHAGHGSEEKEKIHTDISSWVNATESYGEVFANMPARILANLRNPEAYISVIPWDKIVDNPAKLYALIDCAFHDRAKNKYDLVMPLIS</sequence>
<dbReference type="RefSeq" id="WP_125365595.1">
    <property type="nucleotide sequence ID" value="NZ_RHWT01000023.1"/>
</dbReference>
<dbReference type="InterPro" id="IPR035897">
    <property type="entry name" value="Toll_tir_struct_dom_sf"/>
</dbReference>
<reference evidence="2 3" key="1">
    <citation type="submission" date="2018-10" db="EMBL/GenBank/DDBJ databases">
        <title>Transmission dynamics of multidrug resistant bacteria on intensive care unit surfaces.</title>
        <authorList>
            <person name="D'Souza A.W."/>
            <person name="Potter R.F."/>
            <person name="Wallace M."/>
            <person name="Shupe A."/>
            <person name="Patel S."/>
            <person name="Sun S."/>
            <person name="Gul D."/>
            <person name="Kwon J.H."/>
            <person name="Andleeb S."/>
            <person name="Burnham C.-A.D."/>
            <person name="Dantas G."/>
        </authorList>
    </citation>
    <scope>NUCLEOTIDE SEQUENCE [LARGE SCALE GENOMIC DNA]</scope>
    <source>
        <strain evidence="2 3">EC_073</strain>
    </source>
</reference>
<dbReference type="Gene3D" id="3.40.50.10140">
    <property type="entry name" value="Toll/interleukin-1 receptor homology (TIR) domain"/>
    <property type="match status" value="1"/>
</dbReference>
<organism evidence="2 3">
    <name type="scientific">Enterobacter cloacae</name>
    <dbReference type="NCBI Taxonomy" id="550"/>
    <lineage>
        <taxon>Bacteria</taxon>
        <taxon>Pseudomonadati</taxon>
        <taxon>Pseudomonadota</taxon>
        <taxon>Gammaproteobacteria</taxon>
        <taxon>Enterobacterales</taxon>
        <taxon>Enterobacteriaceae</taxon>
        <taxon>Enterobacter</taxon>
        <taxon>Enterobacter cloacae complex</taxon>
    </lineage>
</organism>
<dbReference type="InterPro" id="IPR015032">
    <property type="entry name" value="ThsB__TIR-like_domain"/>
</dbReference>
<dbReference type="EMBL" id="RHWT01000023">
    <property type="protein sequence ID" value="RSB29372.1"/>
    <property type="molecule type" value="Genomic_DNA"/>
</dbReference>
<dbReference type="AlphaFoldDB" id="A0A427KIN0"/>
<gene>
    <name evidence="2" type="ORF">EGK68_16250</name>
</gene>
<dbReference type="SUPFAM" id="SSF52200">
    <property type="entry name" value="Toll/Interleukin receptor TIR domain"/>
    <property type="match status" value="1"/>
</dbReference>
<accession>A0A427KIN0</accession>
<evidence type="ECO:0000313" key="3">
    <source>
        <dbReference type="Proteomes" id="UP000275321"/>
    </source>
</evidence>
<evidence type="ECO:0000313" key="2">
    <source>
        <dbReference type="EMBL" id="RSB29372.1"/>
    </source>
</evidence>
<proteinExistence type="predicted"/>
<dbReference type="Pfam" id="PF08937">
    <property type="entry name" value="ThsB_TIR"/>
    <property type="match status" value="1"/>
</dbReference>
<name>A0A427KIN0_ENTCL</name>